<dbReference type="RefSeq" id="WP_004024562.1">
    <property type="nucleotide sequence ID" value="NZ_AGFP01000002.1"/>
</dbReference>
<organism evidence="2 3">
    <name type="scientific">Malacoplasma iowae 695</name>
    <dbReference type="NCBI Taxonomy" id="1048830"/>
    <lineage>
        <taxon>Bacteria</taxon>
        <taxon>Bacillati</taxon>
        <taxon>Mycoplasmatota</taxon>
        <taxon>Mycoplasmoidales</taxon>
        <taxon>Mycoplasmoidaceae</taxon>
        <taxon>Malacoplasma</taxon>
    </lineage>
</organism>
<proteinExistence type="predicted"/>
<dbReference type="Pfam" id="PF01732">
    <property type="entry name" value="Mycop_pep_DUF31"/>
    <property type="match status" value="1"/>
</dbReference>
<dbReference type="InterPro" id="IPR022381">
    <property type="entry name" value="Uncharacterised_MG067"/>
</dbReference>
<dbReference type="AlphaFoldDB" id="A0A6P1LKN2"/>
<dbReference type="EMBL" id="CP033512">
    <property type="protein sequence ID" value="QHG89473.1"/>
    <property type="molecule type" value="Genomic_DNA"/>
</dbReference>
<gene>
    <name evidence="2" type="ORF">EER00_00990</name>
</gene>
<dbReference type="GeneID" id="96866756"/>
<name>A0A6P1LKN2_MALIO</name>
<dbReference type="OrthoDB" id="397369at2"/>
<dbReference type="NCBIfam" id="NF045841">
    <property type="entry name" value="Ig_SerProt_MIP"/>
    <property type="match status" value="1"/>
</dbReference>
<evidence type="ECO:0000313" key="2">
    <source>
        <dbReference type="EMBL" id="QHG89473.1"/>
    </source>
</evidence>
<protein>
    <submittedName>
        <fullName evidence="2">DUF31 family protein</fullName>
    </submittedName>
</protein>
<evidence type="ECO:0000256" key="1">
    <source>
        <dbReference type="SAM" id="MobiDB-lite"/>
    </source>
</evidence>
<reference evidence="3" key="1">
    <citation type="submission" date="2018-11" db="EMBL/GenBank/DDBJ databases">
        <title>The first complete genome sequence of Mycoplasma iowae strain 695.</title>
        <authorList>
            <person name="Ghanem M."/>
            <person name="El-Gazzar M."/>
        </authorList>
    </citation>
    <scope>NUCLEOTIDE SEQUENCE [LARGE SCALE GENOMIC DNA]</scope>
    <source>
        <strain evidence="3">695</strain>
    </source>
</reference>
<dbReference type="Proteomes" id="UP000464283">
    <property type="component" value="Chromosome"/>
</dbReference>
<evidence type="ECO:0000313" key="3">
    <source>
        <dbReference type="Proteomes" id="UP000464283"/>
    </source>
</evidence>
<feature type="region of interest" description="Disordered" evidence="1">
    <location>
        <begin position="33"/>
        <end position="85"/>
    </location>
</feature>
<accession>A0A6P1LKN2</accession>
<feature type="compositionally biased region" description="Low complexity" evidence="1">
    <location>
        <begin position="49"/>
        <end position="82"/>
    </location>
</feature>
<sequence>MKKSIKLTVYSFLSLLAIGSITVPVAIVFSVHTNSSNNSSNENKPTVDNNKPPTNNENKPPVDNNNPPIDNNKPPVDNNIPNSDKEIGEELSNKLQLESYSNGFTPNQNQPNLNWYKDRSLKNSDYMNLLNNITFSLFFKNEVGTNDPEVIKSLSGGTGWLLDYAFCKDSTNNNYIKLFIGTNFHVARHLINTNENEEYKQNDVISKGGYTKEFGLAWYENNRYTSLIYKNQRIPKTVFMAKDFIKDKNADDYVKNYLKENNKTEEYNGYFADFAVLEWDYYENESTSNSSDLSKPAKRLSIKNKIDSVINTYNSFYDRLSNSRPNEYKNRSKSTIYTDLSYIDVAFYDLYVRPRFEAATKESEINNIKNKQKELDNKWNETIFKYYSNYTLEPTNVYLYGYPWDSQSRGVPMGTVEIQDYDKPAGQFRLPRTYSHFYYTHLSWKNLNGNNNHQVYWDNKPTFSYYGNLEKTIFPRNTKTPSYGGISGSLVINDEGLFIGLVSSSYQNTTIIDNNNNYSEVGTINFVPFVNNFPTSSEPSYLPIQAYNLIDGSDKLRYPNQTKSFKDQLFKYHPNIKSKLFSK</sequence>
<dbReference type="KEGG" id="miw:EER00_00990"/>
<dbReference type="InterPro" id="IPR022382">
    <property type="entry name" value="Mycoplasma_peptidase_DUF31"/>
</dbReference>
<dbReference type="PRINTS" id="PR00840">
    <property type="entry name" value="Y06768FAMILY"/>
</dbReference>